<dbReference type="InterPro" id="IPR020541">
    <property type="entry name" value="Chorismate_synthase_CS"/>
</dbReference>
<dbReference type="PROSITE" id="PS00788">
    <property type="entry name" value="CHORISMATE_SYNTHASE_2"/>
    <property type="match status" value="1"/>
</dbReference>
<dbReference type="InterPro" id="IPR001164">
    <property type="entry name" value="ArfGAP_dom"/>
</dbReference>
<dbReference type="GO" id="GO:0005829">
    <property type="term" value="C:cytosol"/>
    <property type="evidence" value="ECO:0007669"/>
    <property type="project" value="TreeGrafter"/>
</dbReference>
<dbReference type="InterPro" id="IPR000453">
    <property type="entry name" value="Chorismate_synth"/>
</dbReference>
<keyword evidence="6 9" id="KW-0057">Aromatic amino acid biosynthesis</keyword>
<dbReference type="Pfam" id="PF01264">
    <property type="entry name" value="Chorismate_synt"/>
    <property type="match status" value="1"/>
</dbReference>
<dbReference type="EMBL" id="LGAV01000007">
    <property type="protein sequence ID" value="KOS13217.1"/>
    <property type="molecule type" value="Genomic_DNA"/>
</dbReference>
<evidence type="ECO:0000256" key="8">
    <source>
        <dbReference type="PROSITE-ProRule" id="PRU00288"/>
    </source>
</evidence>
<dbReference type="InterPro" id="IPR035904">
    <property type="entry name" value="Chorismate_synth_AroC_sf"/>
</dbReference>
<feature type="compositionally biased region" description="Low complexity" evidence="10">
    <location>
        <begin position="228"/>
        <end position="238"/>
    </location>
</feature>
<dbReference type="InterPro" id="IPR038508">
    <property type="entry name" value="ArfGAP_dom_sf"/>
</dbReference>
<comment type="similarity">
    <text evidence="2 9">Belongs to the chorismate synthase family.</text>
</comment>
<feature type="region of interest" description="Disordered" evidence="10">
    <location>
        <begin position="199"/>
        <end position="253"/>
    </location>
</feature>
<comment type="cofactor">
    <cofactor evidence="9">
        <name>FMNH2</name>
        <dbReference type="ChEBI" id="CHEBI:57618"/>
    </cofactor>
    <text evidence="9">Reduced FMN (FMNH(2)).</text>
</comment>
<evidence type="ECO:0000256" key="4">
    <source>
        <dbReference type="ARBA" id="ARBA00013036"/>
    </source>
</evidence>
<dbReference type="SUPFAM" id="SSF57863">
    <property type="entry name" value="ArfGap/RecO-like zinc finger"/>
    <property type="match status" value="1"/>
</dbReference>
<dbReference type="CDD" id="cd07304">
    <property type="entry name" value="Chorismate_synthase"/>
    <property type="match status" value="1"/>
</dbReference>
<accession>A0A0M8MMP9</accession>
<feature type="compositionally biased region" description="Polar residues" evidence="10">
    <location>
        <begin position="309"/>
        <end position="324"/>
    </location>
</feature>
<dbReference type="GO" id="GO:0008270">
    <property type="term" value="F:zinc ion binding"/>
    <property type="evidence" value="ECO:0007669"/>
    <property type="project" value="UniProtKB-KW"/>
</dbReference>
<dbReference type="PROSITE" id="PS50115">
    <property type="entry name" value="ARFGAP"/>
    <property type="match status" value="1"/>
</dbReference>
<dbReference type="Pfam" id="PF01412">
    <property type="entry name" value="ArfGap"/>
    <property type="match status" value="1"/>
</dbReference>
<protein>
    <recommendedName>
        <fullName evidence="4 9">Chorismate synthase</fullName>
        <ecNumber evidence="4 9">4.2.3.5</ecNumber>
    </recommendedName>
</protein>
<proteinExistence type="inferred from homology"/>
<comment type="subunit">
    <text evidence="3">Homotetramer.</text>
</comment>
<dbReference type="NCBIfam" id="TIGR00033">
    <property type="entry name" value="aroC"/>
    <property type="match status" value="1"/>
</dbReference>
<dbReference type="Proteomes" id="UP000037751">
    <property type="component" value="Unassembled WGS sequence"/>
</dbReference>
<comment type="pathway">
    <text evidence="1 9">Metabolic intermediate biosynthesis; chorismate biosynthesis; chorismate from D-erythrose 4-phosphate and phosphoenolpyruvate: step 7/7.</text>
</comment>
<evidence type="ECO:0000313" key="13">
    <source>
        <dbReference type="Proteomes" id="UP000037751"/>
    </source>
</evidence>
<dbReference type="CDD" id="cd08831">
    <property type="entry name" value="ArfGap_ArfGap2_3_like"/>
    <property type="match status" value="1"/>
</dbReference>
<dbReference type="InterPro" id="IPR037278">
    <property type="entry name" value="ARFGAP/RecO"/>
</dbReference>
<evidence type="ECO:0000256" key="9">
    <source>
        <dbReference type="RuleBase" id="RU000605"/>
    </source>
</evidence>
<dbReference type="GO" id="GO:0008652">
    <property type="term" value="P:amino acid biosynthetic process"/>
    <property type="evidence" value="ECO:0007669"/>
    <property type="project" value="UniProtKB-KW"/>
</dbReference>
<feature type="compositionally biased region" description="Polar residues" evidence="10">
    <location>
        <begin position="406"/>
        <end position="429"/>
    </location>
</feature>
<evidence type="ECO:0000256" key="5">
    <source>
        <dbReference type="ARBA" id="ARBA00022605"/>
    </source>
</evidence>
<dbReference type="UniPathway" id="UPA00053">
    <property type="reaction ID" value="UER00090"/>
</dbReference>
<dbReference type="PRINTS" id="PR00405">
    <property type="entry name" value="REVINTRACTNG"/>
</dbReference>
<dbReference type="GO" id="GO:0009423">
    <property type="term" value="P:chorismate biosynthetic process"/>
    <property type="evidence" value="ECO:0007669"/>
    <property type="project" value="UniProtKB-UniPathway"/>
</dbReference>
<feature type="compositionally biased region" description="Polar residues" evidence="10">
    <location>
        <begin position="378"/>
        <end position="397"/>
    </location>
</feature>
<dbReference type="VEuPathDB" id="FungiDB:Malapachy_1537"/>
<keyword evidence="8" id="KW-0479">Metal-binding</keyword>
<dbReference type="PROSITE" id="PS00789">
    <property type="entry name" value="CHORISMATE_SYNTHASE_3"/>
    <property type="match status" value="1"/>
</dbReference>
<sequence>MASGPPKEQIAEIFKSFKNAHKANKVCFDCGAKNPTWASATFAVYICLDCSSVHRNMGVHITFVRSTNLDSWTWQQLRLMKVGGNGAASDFFAAHGGSALLASSTEGKVKYTSQVAQQYKEELHRRAMQDAGGLPLTSPFALPGAAGAGKLAKTKDDMDFFDEWDAPAQPAPAIAETPLAEAVTQANTVPVPEAVPAPDAAPVAAVPTPRPVSSASLRTAQRPGGTLGAVRAGAARPGAGAGMGARPTKLGLGVRKTATPINFDEAERRVKLEQERAAQAALEAQEAAAAAQAAAAAAAPPISDAAVSQADTSAGSTSASLDTTTPEKAKSPARANISGNAGVDRLGMGFSRLGLAQARTNAALQSKSVKKSEDPSEESNYARQNFASQKSISSDQYFQRGGYDPNLSSEAQSRLASFQGKTSISSNQYFGRDDDDEEDPVDETEDFGDFAELEASAKAYYRKIMANPDVQQGIETIRAGALKLSHYYRVSTFGESHCKAVGCIVDGIPPGIAVEEQDIQRQLTRRRPGQSSLTTPRDEKDKVEILSGTERNVTLGTPVAMMVRNQDQRPHDYTDDTLDAIPRPSHADYTYLEKYGVKASSGGGRSSARETIGRVAAGALAEKYLKDTLGVEIVAFVSSVGRVTLPSYNDEDDEEPLSKEYVDILNTVTREQVDKENVRCPNAEVAERMRERIMAAKEKNDSIGGTVTCVIRNVPVGLGEPSFDKIEAKLAHAMLSIPATKGFEIGSGFRGTCVPGSKHNDPFFAKTDGTLGTTTNWSGGIQGGITNGENIYFRIAFKPPATISQEQNTARYDGQPAVLETRGRHDPCVVPRAVPIVESMAALVLMDMVLAQSARTGAASRVDPAAVSALPKSMKKYNHA</sequence>
<feature type="region of interest" description="Disordered" evidence="10">
    <location>
        <begin position="520"/>
        <end position="541"/>
    </location>
</feature>
<evidence type="ECO:0000256" key="3">
    <source>
        <dbReference type="ARBA" id="ARBA00011881"/>
    </source>
</evidence>
<reference evidence="12 13" key="1">
    <citation type="submission" date="2015-07" db="EMBL/GenBank/DDBJ databases">
        <title>Draft Genome Sequence of Malassezia furfur CBS1878 and Malassezia pachydermatis CBS1879.</title>
        <authorList>
            <person name="Triana S."/>
            <person name="Ohm R."/>
            <person name="Gonzalez A."/>
            <person name="DeCock H."/>
            <person name="Restrepo S."/>
            <person name="Celis A."/>
        </authorList>
    </citation>
    <scope>NUCLEOTIDE SEQUENCE [LARGE SCALE GENOMIC DNA]</scope>
    <source>
        <strain evidence="12 13">CBS 1879</strain>
    </source>
</reference>
<gene>
    <name evidence="12" type="ORF">Malapachy_1537</name>
</gene>
<feature type="region of interest" description="Disordered" evidence="10">
    <location>
        <begin position="308"/>
        <end position="342"/>
    </location>
</feature>
<evidence type="ECO:0000256" key="6">
    <source>
        <dbReference type="ARBA" id="ARBA00023141"/>
    </source>
</evidence>
<dbReference type="SUPFAM" id="SSF103263">
    <property type="entry name" value="Chorismate synthase, AroC"/>
    <property type="match status" value="1"/>
</dbReference>
<dbReference type="Gene3D" id="3.60.150.10">
    <property type="entry name" value="Chorismate synthase AroC"/>
    <property type="match status" value="1"/>
</dbReference>
<keyword evidence="13" id="KW-1185">Reference proteome</keyword>
<dbReference type="HAMAP" id="MF_00300">
    <property type="entry name" value="Chorismate_synth"/>
    <property type="match status" value="1"/>
</dbReference>
<dbReference type="PROSITE" id="PS00787">
    <property type="entry name" value="CHORISMATE_SYNTHASE_1"/>
    <property type="match status" value="1"/>
</dbReference>
<dbReference type="PANTHER" id="PTHR21085">
    <property type="entry name" value="CHORISMATE SYNTHASE"/>
    <property type="match status" value="1"/>
</dbReference>
<name>A0A0M8MMP9_9BASI</name>
<feature type="region of interest" description="Disordered" evidence="10">
    <location>
        <begin position="363"/>
        <end position="448"/>
    </location>
</feature>
<dbReference type="GO" id="GO:0010181">
    <property type="term" value="F:FMN binding"/>
    <property type="evidence" value="ECO:0007669"/>
    <property type="project" value="TreeGrafter"/>
</dbReference>
<feature type="compositionally biased region" description="Acidic residues" evidence="10">
    <location>
        <begin position="433"/>
        <end position="448"/>
    </location>
</feature>
<evidence type="ECO:0000256" key="1">
    <source>
        <dbReference type="ARBA" id="ARBA00005044"/>
    </source>
</evidence>
<dbReference type="Gene3D" id="1.10.220.150">
    <property type="entry name" value="Arf GTPase activating protein"/>
    <property type="match status" value="1"/>
</dbReference>
<dbReference type="NCBIfam" id="NF003793">
    <property type="entry name" value="PRK05382.1"/>
    <property type="match status" value="1"/>
</dbReference>
<dbReference type="EC" id="4.2.3.5" evidence="4 9"/>
<keyword evidence="5 9" id="KW-0028">Amino-acid biosynthesis</keyword>
<feature type="domain" description="Arf-GAP" evidence="11">
    <location>
        <begin position="8"/>
        <end position="123"/>
    </location>
</feature>
<evidence type="ECO:0000259" key="11">
    <source>
        <dbReference type="PROSITE" id="PS50115"/>
    </source>
</evidence>
<evidence type="ECO:0000256" key="2">
    <source>
        <dbReference type="ARBA" id="ARBA00008014"/>
    </source>
</evidence>
<dbReference type="GO" id="GO:0005096">
    <property type="term" value="F:GTPase activator activity"/>
    <property type="evidence" value="ECO:0007669"/>
    <property type="project" value="InterPro"/>
</dbReference>
<dbReference type="FunFam" id="3.60.150.10:FF:000004">
    <property type="entry name" value="Chorismate synthase"/>
    <property type="match status" value="1"/>
</dbReference>
<dbReference type="STRING" id="77020.A0A0M8MMP9"/>
<dbReference type="GeneID" id="28727916"/>
<dbReference type="RefSeq" id="XP_017990849.1">
    <property type="nucleotide sequence ID" value="XM_018136041.1"/>
</dbReference>
<evidence type="ECO:0000313" key="12">
    <source>
        <dbReference type="EMBL" id="KOS13217.1"/>
    </source>
</evidence>
<keyword evidence="8" id="KW-0863">Zinc-finger</keyword>
<keyword evidence="8" id="KW-0862">Zinc</keyword>
<comment type="catalytic activity">
    <reaction evidence="9">
        <text>5-O-(1-carboxyvinyl)-3-phosphoshikimate = chorismate + phosphate</text>
        <dbReference type="Rhea" id="RHEA:21020"/>
        <dbReference type="ChEBI" id="CHEBI:29748"/>
        <dbReference type="ChEBI" id="CHEBI:43474"/>
        <dbReference type="ChEBI" id="CHEBI:57701"/>
        <dbReference type="EC" id="4.2.3.5"/>
    </reaction>
</comment>
<dbReference type="SMART" id="SM00105">
    <property type="entry name" value="ArfGap"/>
    <property type="match status" value="1"/>
</dbReference>
<dbReference type="PANTHER" id="PTHR21085:SF0">
    <property type="entry name" value="CHORISMATE SYNTHASE"/>
    <property type="match status" value="1"/>
</dbReference>
<comment type="caution">
    <text evidence="12">The sequence shown here is derived from an EMBL/GenBank/DDBJ whole genome shotgun (WGS) entry which is preliminary data.</text>
</comment>
<evidence type="ECO:0000256" key="10">
    <source>
        <dbReference type="SAM" id="MobiDB-lite"/>
    </source>
</evidence>
<dbReference type="OrthoDB" id="1721239at2759"/>
<dbReference type="AlphaFoldDB" id="A0A0M8MMP9"/>
<organism evidence="12 13">
    <name type="scientific">Malassezia pachydermatis</name>
    <dbReference type="NCBI Taxonomy" id="77020"/>
    <lineage>
        <taxon>Eukaryota</taxon>
        <taxon>Fungi</taxon>
        <taxon>Dikarya</taxon>
        <taxon>Basidiomycota</taxon>
        <taxon>Ustilaginomycotina</taxon>
        <taxon>Malasseziomycetes</taxon>
        <taxon>Malasseziales</taxon>
        <taxon>Malasseziaceae</taxon>
        <taxon>Malassezia</taxon>
    </lineage>
</organism>
<evidence type="ECO:0000256" key="7">
    <source>
        <dbReference type="ARBA" id="ARBA00023239"/>
    </source>
</evidence>
<dbReference type="GO" id="GO:0009073">
    <property type="term" value="P:aromatic amino acid family biosynthetic process"/>
    <property type="evidence" value="ECO:0007669"/>
    <property type="project" value="UniProtKB-KW"/>
</dbReference>
<keyword evidence="7 9" id="KW-0456">Lyase</keyword>
<dbReference type="GO" id="GO:0004107">
    <property type="term" value="F:chorismate synthase activity"/>
    <property type="evidence" value="ECO:0007669"/>
    <property type="project" value="UniProtKB-EC"/>
</dbReference>